<gene>
    <name evidence="1" type="ORF">CEXT_650691</name>
</gene>
<comment type="caution">
    <text evidence="1">The sequence shown here is derived from an EMBL/GenBank/DDBJ whole genome shotgun (WGS) entry which is preliminary data.</text>
</comment>
<evidence type="ECO:0000313" key="2">
    <source>
        <dbReference type="Proteomes" id="UP001054945"/>
    </source>
</evidence>
<evidence type="ECO:0000313" key="1">
    <source>
        <dbReference type="EMBL" id="GIY79711.1"/>
    </source>
</evidence>
<protein>
    <submittedName>
        <fullName evidence="1">Uncharacterized protein</fullName>
    </submittedName>
</protein>
<accession>A0AAV4WCN2</accession>
<dbReference type="Proteomes" id="UP001054945">
    <property type="component" value="Unassembled WGS sequence"/>
</dbReference>
<dbReference type="AlphaFoldDB" id="A0AAV4WCN2"/>
<reference evidence="1 2" key="1">
    <citation type="submission" date="2021-06" db="EMBL/GenBank/DDBJ databases">
        <title>Caerostris extrusa draft genome.</title>
        <authorList>
            <person name="Kono N."/>
            <person name="Arakawa K."/>
        </authorList>
    </citation>
    <scope>NUCLEOTIDE SEQUENCE [LARGE SCALE GENOMIC DNA]</scope>
</reference>
<keyword evidence="2" id="KW-1185">Reference proteome</keyword>
<proteinExistence type="predicted"/>
<dbReference type="EMBL" id="BPLR01015923">
    <property type="protein sequence ID" value="GIY79711.1"/>
    <property type="molecule type" value="Genomic_DNA"/>
</dbReference>
<sequence length="97" mass="11049">MLFRASPSNSQNGIGITGVTKFSVNKNDNGYFKSFGRRNFMFLWTRLSADDVMEEGISRCGEEELSRQINVNTEDPHLGKPHQRLVTAFCRQSNLFC</sequence>
<name>A0AAV4WCN2_CAEEX</name>
<organism evidence="1 2">
    <name type="scientific">Caerostris extrusa</name>
    <name type="common">Bark spider</name>
    <name type="synonym">Caerostris bankana</name>
    <dbReference type="NCBI Taxonomy" id="172846"/>
    <lineage>
        <taxon>Eukaryota</taxon>
        <taxon>Metazoa</taxon>
        <taxon>Ecdysozoa</taxon>
        <taxon>Arthropoda</taxon>
        <taxon>Chelicerata</taxon>
        <taxon>Arachnida</taxon>
        <taxon>Araneae</taxon>
        <taxon>Araneomorphae</taxon>
        <taxon>Entelegynae</taxon>
        <taxon>Araneoidea</taxon>
        <taxon>Araneidae</taxon>
        <taxon>Caerostris</taxon>
    </lineage>
</organism>